<reference evidence="3 4" key="1">
    <citation type="journal article" date="2020" name="BMC Genomics">
        <title>Intraspecific diversification of the crop wild relative Brassica cretica Lam. using demographic model selection.</title>
        <authorList>
            <person name="Kioukis A."/>
            <person name="Michalopoulou V.A."/>
            <person name="Briers L."/>
            <person name="Pirintsos S."/>
            <person name="Studholme D.J."/>
            <person name="Pavlidis P."/>
            <person name="Sarris P.F."/>
        </authorList>
    </citation>
    <scope>NUCLEOTIDE SEQUENCE [LARGE SCALE GENOMIC DNA]</scope>
    <source>
        <strain evidence="4">cv. PFS-1207/04</strain>
    </source>
</reference>
<feature type="region of interest" description="Disordered" evidence="1">
    <location>
        <begin position="48"/>
        <end position="133"/>
    </location>
</feature>
<feature type="region of interest" description="Disordered" evidence="1">
    <location>
        <begin position="1"/>
        <end position="29"/>
    </location>
</feature>
<dbReference type="Proteomes" id="UP000266723">
    <property type="component" value="Unassembled WGS sequence"/>
</dbReference>
<evidence type="ECO:0000313" key="3">
    <source>
        <dbReference type="EMBL" id="KAF3594692.1"/>
    </source>
</evidence>
<dbReference type="InterPro" id="IPR017946">
    <property type="entry name" value="PLC-like_Pdiesterase_TIM-brl"/>
</dbReference>
<accession>A0ABQ7ECA2</accession>
<dbReference type="InterPro" id="IPR051057">
    <property type="entry name" value="PI-PLC_domain"/>
</dbReference>
<dbReference type="Pfam" id="PF26178">
    <property type="entry name" value="PI-PLC_cat"/>
    <property type="match status" value="1"/>
</dbReference>
<evidence type="ECO:0008006" key="5">
    <source>
        <dbReference type="Google" id="ProtNLM"/>
    </source>
</evidence>
<comment type="caution">
    <text evidence="3">The sequence shown here is derived from an EMBL/GenBank/DDBJ whole genome shotgun (WGS) entry which is preliminary data.</text>
</comment>
<evidence type="ECO:0000256" key="2">
    <source>
        <dbReference type="SAM" id="Phobius"/>
    </source>
</evidence>
<dbReference type="CDD" id="cd08588">
    <property type="entry name" value="PI-PLCc_At5g67130_like"/>
    <property type="match status" value="1"/>
</dbReference>
<evidence type="ECO:0000313" key="4">
    <source>
        <dbReference type="Proteomes" id="UP000266723"/>
    </source>
</evidence>
<keyword evidence="2" id="KW-0472">Membrane</keyword>
<keyword evidence="2" id="KW-1133">Transmembrane helix</keyword>
<feature type="compositionally biased region" description="Basic and acidic residues" evidence="1">
    <location>
        <begin position="1"/>
        <end position="11"/>
    </location>
</feature>
<name>A0ABQ7ECA2_BRACR</name>
<dbReference type="Gene3D" id="3.20.20.190">
    <property type="entry name" value="Phosphatidylinositol (PI) phosphodiesterase"/>
    <property type="match status" value="1"/>
</dbReference>
<dbReference type="PROSITE" id="PS50007">
    <property type="entry name" value="PIPLC_X_DOMAIN"/>
    <property type="match status" value="1"/>
</dbReference>
<organism evidence="3 4">
    <name type="scientific">Brassica cretica</name>
    <name type="common">Mustard</name>
    <dbReference type="NCBI Taxonomy" id="69181"/>
    <lineage>
        <taxon>Eukaryota</taxon>
        <taxon>Viridiplantae</taxon>
        <taxon>Streptophyta</taxon>
        <taxon>Embryophyta</taxon>
        <taxon>Tracheophyta</taxon>
        <taxon>Spermatophyta</taxon>
        <taxon>Magnoliopsida</taxon>
        <taxon>eudicotyledons</taxon>
        <taxon>Gunneridae</taxon>
        <taxon>Pentapetalae</taxon>
        <taxon>rosids</taxon>
        <taxon>malvids</taxon>
        <taxon>Brassicales</taxon>
        <taxon>Brassicaceae</taxon>
        <taxon>Brassiceae</taxon>
        <taxon>Brassica</taxon>
    </lineage>
</organism>
<keyword evidence="2" id="KW-0812">Transmembrane</keyword>
<evidence type="ECO:0000256" key="1">
    <source>
        <dbReference type="SAM" id="MobiDB-lite"/>
    </source>
</evidence>
<dbReference type="SUPFAM" id="SSF51695">
    <property type="entry name" value="PLC-like phosphodiesterases"/>
    <property type="match status" value="1"/>
</dbReference>
<gene>
    <name evidence="3" type="ORF">DY000_02024088</name>
</gene>
<keyword evidence="4" id="KW-1185">Reference proteome</keyword>
<dbReference type="PANTHER" id="PTHR13593:SF140">
    <property type="entry name" value="PLC-LIKE PHOSPHODIESTERASE"/>
    <property type="match status" value="1"/>
</dbReference>
<feature type="compositionally biased region" description="Basic and acidic residues" evidence="1">
    <location>
        <begin position="88"/>
        <end position="110"/>
    </location>
</feature>
<proteinExistence type="predicted"/>
<protein>
    <recommendedName>
        <fullName evidence="5">Phosphatidylinositol-specific phospholipase C X domain-containing protein</fullName>
    </recommendedName>
</protein>
<feature type="transmembrane region" description="Helical" evidence="2">
    <location>
        <begin position="560"/>
        <end position="579"/>
    </location>
</feature>
<dbReference type="EMBL" id="QGKV02000299">
    <property type="protein sequence ID" value="KAF3594692.1"/>
    <property type="molecule type" value="Genomic_DNA"/>
</dbReference>
<dbReference type="PANTHER" id="PTHR13593">
    <property type="match status" value="1"/>
</dbReference>
<sequence>MTTNADKDPQTHDGTSVDANADKTPAGNVSTVTADTAILDQMKEMFASAQKKSDEQGKLVASLAKQPGAQPTAENLPPPTESNEGEEIERIDLDIRNQSDHSDDGADIHPRRTRSQSARQDVSFERPMTEEEENLDWDHRSHKLYVRLLTTNGVVGAMSACTNGLSRVVSVSLLLLLLSFFSISSACSNGNCQTLESCSSATDCVPGLYCGNCPAIGRTKPICTRGQATIPTSIINGLPFNKYTWLMTHNAFSNANQPPLPGVQRLTFFNQEDTVTNQLRNGVRGLMLDMYDFNDDIWLCHSLRGQCFNFTAFQPAINTLREVEAFLTQNPTEIVTIIIEDYVHRPKGLSTLFANAGLDKYWFPVSKMPKRGEDWPTVTDMVQENHRLLVFTSVAAKEDEEGVAYQWRYIVENESGDPGVKRGSCPNRKESQPLNSKSSSLFLMNYFPTFPVEKDACKEHSAPLAEMVGTCLKSAGNRMPNFLAVNFYMRSDGGGVFEVLDRMNGPVICGCETLAACQPEAAFGSCKNVTLQTRAPDMDSTAGTYSGSVQFSRSLAAAAYSPNTILVVCFSWLPLLVFLL</sequence>